<dbReference type="Pfam" id="PF00069">
    <property type="entry name" value="Pkinase"/>
    <property type="match status" value="1"/>
</dbReference>
<evidence type="ECO:0000313" key="6">
    <source>
        <dbReference type="EMBL" id="CAD8575376.1"/>
    </source>
</evidence>
<organism evidence="6">
    <name type="scientific">Ostreococcus mediterraneus</name>
    <dbReference type="NCBI Taxonomy" id="1486918"/>
    <lineage>
        <taxon>Eukaryota</taxon>
        <taxon>Viridiplantae</taxon>
        <taxon>Chlorophyta</taxon>
        <taxon>Mamiellophyceae</taxon>
        <taxon>Mamiellales</taxon>
        <taxon>Bathycoccaceae</taxon>
        <taxon>Ostreococcus</taxon>
    </lineage>
</organism>
<comment type="similarity">
    <text evidence="1">Belongs to the protein kinase superfamily. STE Ser/Thr protein kinase family. STE20 subfamily.</text>
</comment>
<dbReference type="InterPro" id="IPR011009">
    <property type="entry name" value="Kinase-like_dom_sf"/>
</dbReference>
<dbReference type="InterPro" id="IPR000719">
    <property type="entry name" value="Prot_kinase_dom"/>
</dbReference>
<keyword evidence="3" id="KW-0067">ATP-binding</keyword>
<dbReference type="PANTHER" id="PTHR45832:SF22">
    <property type="entry name" value="SERINE_THREONINE-PROTEIN KINASE SAMKA-RELATED"/>
    <property type="match status" value="1"/>
</dbReference>
<accession>A0A7S0KAM6</accession>
<dbReference type="AlphaFoldDB" id="A0A7S0KAM6"/>
<evidence type="ECO:0000259" key="5">
    <source>
        <dbReference type="PROSITE" id="PS50011"/>
    </source>
</evidence>
<dbReference type="InterPro" id="IPR051931">
    <property type="entry name" value="PAK3-like"/>
</dbReference>
<keyword evidence="2" id="KW-0547">Nucleotide-binding</keyword>
<dbReference type="Gene3D" id="1.10.510.10">
    <property type="entry name" value="Transferase(Phosphotransferase) domain 1"/>
    <property type="match status" value="1"/>
</dbReference>
<dbReference type="EMBL" id="HBEW01000183">
    <property type="protein sequence ID" value="CAD8575376.1"/>
    <property type="molecule type" value="Transcribed_RNA"/>
</dbReference>
<protein>
    <recommendedName>
        <fullName evidence="5">Protein kinase domain-containing protein</fullName>
    </recommendedName>
</protein>
<name>A0A7S0KAM6_9CHLO</name>
<evidence type="ECO:0000256" key="4">
    <source>
        <dbReference type="SAM" id="MobiDB-lite"/>
    </source>
</evidence>
<sequence>MHAPSSRATPVVDVVVDDDDDARAVRALTWTRQSFGGAKRRMTCQTREACDDGGMDDDAFGSSQSLVDLVDAFMPAPVSSGAYLGFGACGTVRAGTRERTGEVVALKTMKCYDRENAAQALNEIRILRKLNVGMSVSSSSSVSSSDVSSCGSFGTLTGRARRRSKRSKREDSMMSEDPHAGIVRCVGAGFDARANSMTLGLEIMALGSLERIWRTHGSMARAPRAAMAVARCVTNGLAYLHDKVGVAHRDVKPSNILVDEDGACKLSDFGLCSPLTYVVGGANGQSSKVVVGAAADPDAVIRRVGDDSMVGTIAYMSPERVSRGLCSDVADVWGMGITILESILGRGVFDIEDGGPLGLVVQICEEDIDIDGTVPGDDAVSIALRATLKRCLEKKPGLRATARELVFDSELNLSSYSYADVRTFIHTSLDSSNAKGATNCLGHCRPRSPTPGSVHSDSNASDDTDVVVDNDIF</sequence>
<dbReference type="SUPFAM" id="SSF56112">
    <property type="entry name" value="Protein kinase-like (PK-like)"/>
    <property type="match status" value="1"/>
</dbReference>
<dbReference type="PANTHER" id="PTHR45832">
    <property type="entry name" value="SERINE/THREONINE-PROTEIN KINASE SAMKA-RELATED-RELATED"/>
    <property type="match status" value="1"/>
</dbReference>
<dbReference type="SMART" id="SM00220">
    <property type="entry name" value="S_TKc"/>
    <property type="match status" value="1"/>
</dbReference>
<dbReference type="InterPro" id="IPR008271">
    <property type="entry name" value="Ser/Thr_kinase_AS"/>
</dbReference>
<evidence type="ECO:0000256" key="3">
    <source>
        <dbReference type="ARBA" id="ARBA00022840"/>
    </source>
</evidence>
<reference evidence="6" key="1">
    <citation type="submission" date="2021-01" db="EMBL/GenBank/DDBJ databases">
        <authorList>
            <person name="Corre E."/>
            <person name="Pelletier E."/>
            <person name="Niang G."/>
            <person name="Scheremetjew M."/>
            <person name="Finn R."/>
            <person name="Kale V."/>
            <person name="Holt S."/>
            <person name="Cochrane G."/>
            <person name="Meng A."/>
            <person name="Brown T."/>
            <person name="Cohen L."/>
        </authorList>
    </citation>
    <scope>NUCLEOTIDE SEQUENCE</scope>
    <source>
        <strain evidence="6">Clade-D-RCC2572</strain>
    </source>
</reference>
<dbReference type="PROSITE" id="PS00108">
    <property type="entry name" value="PROTEIN_KINASE_ST"/>
    <property type="match status" value="1"/>
</dbReference>
<gene>
    <name evidence="6" type="ORF">OMED0929_LOCUS157</name>
</gene>
<dbReference type="GO" id="GO:0005524">
    <property type="term" value="F:ATP binding"/>
    <property type="evidence" value="ECO:0007669"/>
    <property type="project" value="UniProtKB-KW"/>
</dbReference>
<dbReference type="GO" id="GO:0004672">
    <property type="term" value="F:protein kinase activity"/>
    <property type="evidence" value="ECO:0007669"/>
    <property type="project" value="InterPro"/>
</dbReference>
<dbReference type="PROSITE" id="PS50011">
    <property type="entry name" value="PROTEIN_KINASE_DOM"/>
    <property type="match status" value="1"/>
</dbReference>
<feature type="domain" description="Protein kinase" evidence="5">
    <location>
        <begin position="78"/>
        <end position="411"/>
    </location>
</feature>
<proteinExistence type="inferred from homology"/>
<feature type="region of interest" description="Disordered" evidence="4">
    <location>
        <begin position="155"/>
        <end position="175"/>
    </location>
</feature>
<dbReference type="Gene3D" id="3.30.200.20">
    <property type="entry name" value="Phosphorylase Kinase, domain 1"/>
    <property type="match status" value="1"/>
</dbReference>
<evidence type="ECO:0000256" key="2">
    <source>
        <dbReference type="ARBA" id="ARBA00022741"/>
    </source>
</evidence>
<evidence type="ECO:0000256" key="1">
    <source>
        <dbReference type="ARBA" id="ARBA00008874"/>
    </source>
</evidence>